<reference evidence="1" key="1">
    <citation type="journal article" date="2007" name="Microbiology">
        <title>Comparative analysis of the Corynebacterium glutamicum group and complete genome sequence of strain R.</title>
        <authorList>
            <person name="Yukawa H."/>
            <person name="Omumasaba C.A."/>
            <person name="Nonaka H."/>
            <person name="Kos P."/>
            <person name="Okai N."/>
            <person name="Suzuki N."/>
            <person name="Suda M."/>
            <person name="Tsuge Y."/>
            <person name="Watanabe J."/>
            <person name="Ikeda Y."/>
            <person name="Vertes A.A."/>
            <person name="Inui M."/>
        </authorList>
    </citation>
    <scope>NUCLEOTIDE SEQUENCE</scope>
    <source>
        <strain evidence="1">R</strain>
    </source>
</reference>
<proteinExistence type="predicted"/>
<organism evidence="1">
    <name type="scientific">Corynebacterium glutamicum (strain R)</name>
    <dbReference type="NCBI Taxonomy" id="340322"/>
    <lineage>
        <taxon>Bacteria</taxon>
        <taxon>Bacillati</taxon>
        <taxon>Actinomycetota</taxon>
        <taxon>Actinomycetes</taxon>
        <taxon>Mycobacteriales</taxon>
        <taxon>Corynebacteriaceae</taxon>
        <taxon>Corynebacterium</taxon>
    </lineage>
</organism>
<accession>A0AB72VEV3</accession>
<sequence length="129" mass="14522">MGKIFSVLTSNHSNGTHRRWHTLQVHEKASSFHGIHRQHLQHCPGKRFRHLLCSRSFFLNLTQPLKRSSTCSIRFSTSPTLHKTSSLHSGALKFRSSSSSTSLSRFSSGFALRLLPCRSVPLPSLPKNT</sequence>
<name>A0AB72VEV3_CORGB</name>
<dbReference type="KEGG" id="cgt:cgR_2935"/>
<gene>
    <name evidence="1" type="ordered locus">cgR_2935</name>
</gene>
<protein>
    <submittedName>
        <fullName evidence="1">Uncharacterized protein</fullName>
    </submittedName>
</protein>
<dbReference type="AlphaFoldDB" id="A0AB72VEV3"/>
<dbReference type="EMBL" id="AP009044">
    <property type="protein sequence ID" value="BAF55957.1"/>
    <property type="molecule type" value="Genomic_DNA"/>
</dbReference>
<evidence type="ECO:0000313" key="1">
    <source>
        <dbReference type="EMBL" id="BAF55957.1"/>
    </source>
</evidence>
<dbReference type="Proteomes" id="UP000006698">
    <property type="component" value="Chromosome"/>
</dbReference>